<dbReference type="Pfam" id="PF13855">
    <property type="entry name" value="LRR_8"/>
    <property type="match status" value="2"/>
</dbReference>
<feature type="compositionally biased region" description="Polar residues" evidence="4">
    <location>
        <begin position="879"/>
        <end position="889"/>
    </location>
</feature>
<evidence type="ECO:0000256" key="3">
    <source>
        <dbReference type="ARBA" id="ARBA00022737"/>
    </source>
</evidence>
<accession>C3Z329</accession>
<sequence length="983" mass="107190">MPLLVPRVGAGSWQSCREVSVAKCGVGDSGMGGHLYRYDTHVYRDKWTKYPFEVYSYKGPFQTITLTQAFQSCQICSNETGPTQGGPTQNPSPRPFKTSIMIVDNDVGQLGIEKAELLSQIPCGRDCRLWFVGCNLTEIEGGAFAKLPQVSTLVIWRSNVQTLRNGTFAGMENLEYLLLLENNLAHLEDGCFGGLPSLSNLILVDNQILTLLPDTFLGVQPSWFDVSANLISNVAPGTLQAIKSVEHVRAVENKLTAIGEGMFHGLGRLKVLNLEGNKISHIAAGAFKTNVKMFALTLAGNKLTFLSGGWFKKSFPGWLVVRGNGIAAIALEGRAVPFKSIALDTLPRCTCTNDWLYEPEGNYPQFKRPFRLALKIPSGATCPASALKRTLPAPVPPINTLRCPPPLIEVLNVERNAYTYTAVGSVYWEQLPQVSCTFDKNSQHSVDITYDTDTTTHARLPTGNVPLTVRVVTDLKAEGWVKCKGVDNLLWEPGNHSLCSNYMGKSSFTLWLETAQSMAFENTTCTASSDTGSHTAVFMASERAHSGITTPQATELSLMNTAPFSTIISTTLPLTDISTTPLSKSASDDGYEELMWYILWAAIGLLTPLAVAGVWVCGICIRRKLRRKAPGNPSGPSHNGNQITACSRWPVGDQGNMDESVISPYAEGGFEDHESLKETDSVISPYAEGGFSDHPDLLKADSSQSEIVPYGLAKLCAAYAGRARAQTHPVPSRLYSTERPRQTPNREGAVVAAYGPNGRDKSGQKCYHHPSILPNPGATKSSAYQRHAQGSHKVPCYNSSVLATDQERTLSSTYYQNDPRETAKGSRKAPCYNSPALATDQKRTLSITYDKRNPRETAKRSRKAPCYNSPALATDQERTLSNTYDQNDPSDYAKESSVAKRYEPSALPSSETGTQSAFYDEKHRGKVSTGQENCYICPSPATSFDRSPAAAYNQNDRREAINDTPESPKTNSYDPAPTGGIGQ</sequence>
<dbReference type="InterPro" id="IPR050328">
    <property type="entry name" value="Dev_Immune_Receptor"/>
</dbReference>
<dbReference type="PROSITE" id="PS51450">
    <property type="entry name" value="LRR"/>
    <property type="match status" value="1"/>
</dbReference>
<keyword evidence="5" id="KW-1133">Transmembrane helix</keyword>
<feature type="region of interest" description="Disordered" evidence="4">
    <location>
        <begin position="810"/>
        <end position="983"/>
    </location>
</feature>
<feature type="compositionally biased region" description="Basic and acidic residues" evidence="4">
    <location>
        <begin position="849"/>
        <end position="859"/>
    </location>
</feature>
<proteinExistence type="predicted"/>
<dbReference type="PANTHER" id="PTHR24373">
    <property type="entry name" value="SLIT RELATED LEUCINE-RICH REPEAT NEURONAL PROTEIN"/>
    <property type="match status" value="1"/>
</dbReference>
<dbReference type="InterPro" id="IPR001611">
    <property type="entry name" value="Leu-rich_rpt"/>
</dbReference>
<reference evidence="6" key="1">
    <citation type="journal article" date="2008" name="Nature">
        <title>The amphioxus genome and the evolution of the chordate karyotype.</title>
        <authorList>
            <consortium name="US DOE Joint Genome Institute (JGI-PGF)"/>
            <person name="Putnam N.H."/>
            <person name="Butts T."/>
            <person name="Ferrier D.E.K."/>
            <person name="Furlong R.F."/>
            <person name="Hellsten U."/>
            <person name="Kawashima T."/>
            <person name="Robinson-Rechavi M."/>
            <person name="Shoguchi E."/>
            <person name="Terry A."/>
            <person name="Yu J.-K."/>
            <person name="Benito-Gutierrez E.L."/>
            <person name="Dubchak I."/>
            <person name="Garcia-Fernandez J."/>
            <person name="Gibson-Brown J.J."/>
            <person name="Grigoriev I.V."/>
            <person name="Horton A.C."/>
            <person name="de Jong P.J."/>
            <person name="Jurka J."/>
            <person name="Kapitonov V.V."/>
            <person name="Kohara Y."/>
            <person name="Kuroki Y."/>
            <person name="Lindquist E."/>
            <person name="Lucas S."/>
            <person name="Osoegawa K."/>
            <person name="Pennacchio L.A."/>
            <person name="Salamov A.A."/>
            <person name="Satou Y."/>
            <person name="Sauka-Spengler T."/>
            <person name="Schmutz J."/>
            <person name="Shin-I T."/>
            <person name="Toyoda A."/>
            <person name="Bronner-Fraser M."/>
            <person name="Fujiyama A."/>
            <person name="Holland L.Z."/>
            <person name="Holland P.W.H."/>
            <person name="Satoh N."/>
            <person name="Rokhsar D.S."/>
        </authorList>
    </citation>
    <scope>NUCLEOTIDE SEQUENCE [LARGE SCALE GENOMIC DNA]</scope>
    <source>
        <strain evidence="6">S238N-H82</strain>
        <tissue evidence="6">Testes</tissue>
    </source>
</reference>
<evidence type="ECO:0000313" key="6">
    <source>
        <dbReference type="EMBL" id="EEN53068.1"/>
    </source>
</evidence>
<organism>
    <name type="scientific">Branchiostoma floridae</name>
    <name type="common">Florida lancelet</name>
    <name type="synonym">Amphioxus</name>
    <dbReference type="NCBI Taxonomy" id="7739"/>
    <lineage>
        <taxon>Eukaryota</taxon>
        <taxon>Metazoa</taxon>
        <taxon>Chordata</taxon>
        <taxon>Cephalochordata</taxon>
        <taxon>Leptocardii</taxon>
        <taxon>Amphioxiformes</taxon>
        <taxon>Branchiostomatidae</taxon>
        <taxon>Branchiostoma</taxon>
    </lineage>
</organism>
<evidence type="ECO:0000256" key="1">
    <source>
        <dbReference type="ARBA" id="ARBA00022614"/>
    </source>
</evidence>
<feature type="compositionally biased region" description="Basic and acidic residues" evidence="4">
    <location>
        <begin position="891"/>
        <end position="903"/>
    </location>
</feature>
<dbReference type="SUPFAM" id="SSF52058">
    <property type="entry name" value="L domain-like"/>
    <property type="match status" value="1"/>
</dbReference>
<evidence type="ECO:0000256" key="2">
    <source>
        <dbReference type="ARBA" id="ARBA00022729"/>
    </source>
</evidence>
<protein>
    <recommendedName>
        <fullName evidence="7">Ig-like domain-containing protein</fullName>
    </recommendedName>
</protein>
<feature type="transmembrane region" description="Helical" evidence="5">
    <location>
        <begin position="594"/>
        <end position="621"/>
    </location>
</feature>
<dbReference type="PANTHER" id="PTHR24373:SF387">
    <property type="entry name" value="LEUCINE-RICH REPEATS AND IMMUNOGLOBULIN-LIKE DOMAINS PROTEIN SMA-10"/>
    <property type="match status" value="1"/>
</dbReference>
<dbReference type="InterPro" id="IPR003591">
    <property type="entry name" value="Leu-rich_rpt_typical-subtyp"/>
</dbReference>
<keyword evidence="1" id="KW-0433">Leucine-rich repeat</keyword>
<feature type="region of interest" description="Disordered" evidence="4">
    <location>
        <begin position="754"/>
        <end position="791"/>
    </location>
</feature>
<evidence type="ECO:0000256" key="5">
    <source>
        <dbReference type="SAM" id="Phobius"/>
    </source>
</evidence>
<dbReference type="AlphaFoldDB" id="C3Z329"/>
<keyword evidence="5" id="KW-0472">Membrane</keyword>
<dbReference type="InParanoid" id="C3Z329"/>
<dbReference type="InterPro" id="IPR032675">
    <property type="entry name" value="LRR_dom_sf"/>
</dbReference>
<evidence type="ECO:0008006" key="7">
    <source>
        <dbReference type="Google" id="ProtNLM"/>
    </source>
</evidence>
<dbReference type="SMART" id="SM00369">
    <property type="entry name" value="LRR_TYP"/>
    <property type="match status" value="5"/>
</dbReference>
<feature type="compositionally biased region" description="Polar residues" evidence="4">
    <location>
        <begin position="964"/>
        <end position="973"/>
    </location>
</feature>
<feature type="region of interest" description="Disordered" evidence="4">
    <location>
        <begin position="727"/>
        <end position="746"/>
    </location>
</feature>
<dbReference type="EMBL" id="GG666575">
    <property type="protein sequence ID" value="EEN53068.1"/>
    <property type="molecule type" value="Genomic_DNA"/>
</dbReference>
<gene>
    <name evidence="6" type="ORF">BRAFLDRAFT_96209</name>
</gene>
<evidence type="ECO:0000256" key="4">
    <source>
        <dbReference type="SAM" id="MobiDB-lite"/>
    </source>
</evidence>
<dbReference type="Gene3D" id="3.80.10.10">
    <property type="entry name" value="Ribonuclease Inhibitor"/>
    <property type="match status" value="2"/>
</dbReference>
<keyword evidence="3" id="KW-0677">Repeat</keyword>
<name>C3Z329_BRAFL</name>
<feature type="compositionally biased region" description="Polar residues" evidence="4">
    <location>
        <begin position="907"/>
        <end position="917"/>
    </location>
</feature>
<dbReference type="eggNOG" id="KOG4641">
    <property type="taxonomic scope" value="Eukaryota"/>
</dbReference>
<keyword evidence="5" id="KW-0812">Transmembrane</keyword>
<keyword evidence="2" id="KW-0732">Signal</keyword>